<keyword evidence="4" id="KW-1185">Reference proteome</keyword>
<feature type="compositionally biased region" description="Basic and acidic residues" evidence="1">
    <location>
        <begin position="723"/>
        <end position="736"/>
    </location>
</feature>
<feature type="region of interest" description="Disordered" evidence="1">
    <location>
        <begin position="62"/>
        <end position="102"/>
    </location>
</feature>
<evidence type="ECO:0000313" key="3">
    <source>
        <dbReference type="EMBL" id="KAH0538186.1"/>
    </source>
</evidence>
<feature type="region of interest" description="Disordered" evidence="1">
    <location>
        <begin position="358"/>
        <end position="377"/>
    </location>
</feature>
<sequence length="1018" mass="110486">MLSRAASNASARLRRARSSASINGGQQGTAKPDYIDPEIARQHALAAASYAFQRASERGVVGVGGSNGLSRNNSTASDHLGRGRTLSRQQSVKFAGKSGAERRRFIKSRDRVDVARTKSESVSSVHRQLRNDASLRRQGSTVISVFPYDEHCTPEDDIASTPSSYRRLRKAKSMASPRKNACTYGTPESDYDIAMRNTNGLAGSEGRPDLGEALLRAPRSMSFLRGGRECVPRSVRKSHDAAVQMARKQYLEQLENQRLKARQSFVLSSAARRQQKAFRKTVRTTSQTSYGSAISSFDQQIRTPKSGKLSSKARNISLTIKETLKRVFHRSSDNRDNVPIQQVEATRQHFRPYVSSDAGVHESRGDIPIPPEGTVSHVSSRVPSLQIVPSDIQPRSQAGSIRSVHSDGDRNDTLSCIASSSNSTASSSWVTRQAAERKRLSIIQEGGGTQRPPSPGGNGASGYKAFHRPMRTSDCAPSPVDSQRVYSALMKRLDKSRFEMKQEEEKNVQADDYTNTTIAAPAHRIDPISARRTPTTIRHIVEDSDDERSESRIGVRVSKSVIFRPLPEREADDVFSPANSTKDSRVPRSRHASGSSREDSASLQPSLNYFPTVGSLGDQSILTPQQAADHNEKTRTDRGHVLREARSTFFPNLGGPRVTTPSPYKRALGNVCSENERTTIDLTASAYNLQKLRKISENSVSQRPDSVAGCSSVYSRTTSGDTPKLEDFTTPLGRREPSETGTAIIITDRISRNGISPLRRPTNLSSGSSNEWKAWMSSEIAGLDKQNALMGHQREGAQIDGDDTLIGCGDGNLPPQASRILPLSTVHGNVVIRQVPRYKVPSGVVIPLIDTGQLESAQSALLSQQHGHGIRPVSSVSSLCPTNTYVTNSSMGRLNSASRRDKLRARSAVDMRLRYSPIRVRGFAADGEVLKGRAAAGLSEAAGGQLGPVSSGGSGHDENSSPVGGEGYEEVDGTGLMGPLEPPARGGVVGSQRMVDLFLSSRRRRIRGSDGSGKNAFL</sequence>
<dbReference type="EMBL" id="JAGHQL010000119">
    <property type="protein sequence ID" value="KAH0538186.1"/>
    <property type="molecule type" value="Genomic_DNA"/>
</dbReference>
<protein>
    <recommendedName>
        <fullName evidence="2">Ig-like domain-containing protein</fullName>
    </recommendedName>
</protein>
<evidence type="ECO:0000256" key="1">
    <source>
        <dbReference type="SAM" id="MobiDB-lite"/>
    </source>
</evidence>
<feature type="region of interest" description="Disordered" evidence="1">
    <location>
        <begin position="572"/>
        <end position="608"/>
    </location>
</feature>
<accession>A0A9P8L1N5</accession>
<dbReference type="AlphaFoldDB" id="A0A9P8L1N5"/>
<name>A0A9P8L1N5_9PEZI</name>
<comment type="caution">
    <text evidence="3">The sequence shown here is derived from an EMBL/GenBank/DDBJ whole genome shotgun (WGS) entry which is preliminary data.</text>
</comment>
<feature type="compositionally biased region" description="Gly residues" evidence="1">
    <location>
        <begin position="944"/>
        <end position="954"/>
    </location>
</feature>
<feature type="region of interest" description="Disordered" evidence="1">
    <location>
        <begin position="392"/>
        <end position="463"/>
    </location>
</feature>
<organism evidence="3 4">
    <name type="scientific">Glutinoglossum americanum</name>
    <dbReference type="NCBI Taxonomy" id="1670608"/>
    <lineage>
        <taxon>Eukaryota</taxon>
        <taxon>Fungi</taxon>
        <taxon>Dikarya</taxon>
        <taxon>Ascomycota</taxon>
        <taxon>Pezizomycotina</taxon>
        <taxon>Geoglossomycetes</taxon>
        <taxon>Geoglossales</taxon>
        <taxon>Geoglossaceae</taxon>
        <taxon>Glutinoglossum</taxon>
    </lineage>
</organism>
<feature type="domain" description="Ig-like" evidence="2">
    <location>
        <begin position="383"/>
        <end position="429"/>
    </location>
</feature>
<evidence type="ECO:0000313" key="4">
    <source>
        <dbReference type="Proteomes" id="UP000698800"/>
    </source>
</evidence>
<feature type="compositionally biased region" description="Low complexity" evidence="1">
    <location>
        <begin position="1"/>
        <end position="11"/>
    </location>
</feature>
<dbReference type="Proteomes" id="UP000698800">
    <property type="component" value="Unassembled WGS sequence"/>
</dbReference>
<feature type="compositionally biased region" description="Polar residues" evidence="1">
    <location>
        <begin position="712"/>
        <end position="721"/>
    </location>
</feature>
<feature type="region of interest" description="Disordered" evidence="1">
    <location>
        <begin position="941"/>
        <end position="988"/>
    </location>
</feature>
<gene>
    <name evidence="3" type="ORF">FGG08_005202</name>
</gene>
<feature type="region of interest" description="Disordered" evidence="1">
    <location>
        <begin position="700"/>
        <end position="736"/>
    </location>
</feature>
<reference evidence="3" key="1">
    <citation type="submission" date="2021-03" db="EMBL/GenBank/DDBJ databases">
        <title>Comparative genomics and phylogenomic investigation of the class Geoglossomycetes provide insights into ecological specialization and systematics.</title>
        <authorList>
            <person name="Melie T."/>
            <person name="Pirro S."/>
            <person name="Miller A.N."/>
            <person name="Quandt A."/>
        </authorList>
    </citation>
    <scope>NUCLEOTIDE SEQUENCE</scope>
    <source>
        <strain evidence="3">GBOQ0MN5Z8</strain>
    </source>
</reference>
<feature type="region of interest" description="Disordered" evidence="1">
    <location>
        <begin position="1"/>
        <end position="33"/>
    </location>
</feature>
<evidence type="ECO:0000259" key="2">
    <source>
        <dbReference type="PROSITE" id="PS50835"/>
    </source>
</evidence>
<dbReference type="InterPro" id="IPR007110">
    <property type="entry name" value="Ig-like_dom"/>
</dbReference>
<dbReference type="PROSITE" id="PS50835">
    <property type="entry name" value="IG_LIKE"/>
    <property type="match status" value="1"/>
</dbReference>
<proteinExistence type="predicted"/>
<dbReference type="OrthoDB" id="9975114at2759"/>
<feature type="compositionally biased region" description="Low complexity" evidence="1">
    <location>
        <begin position="415"/>
        <end position="428"/>
    </location>
</feature>